<sequence length="173" mass="20433">MKPAKKPSQLKIEDVFLKLAQDQPVERITVTQICKLAKVNRTTFYANYLDIYDLKDKVRERMIAEYSSLFDDQRGASQENYLRLFQSIQANQTFYKTYFKLGFDIDYQIVHYDQELAAKLYNNQFIDYHSEFFRAGITAVIKKWLNNDCRESPATMLKIIQAEYKNPAVLNQD</sequence>
<protein>
    <submittedName>
        <fullName evidence="2">TetR-like C-terminal domain-containing protein</fullName>
    </submittedName>
</protein>
<proteinExistence type="predicted"/>
<accession>A0AAU7C1K2</accession>
<dbReference type="InterPro" id="IPR050624">
    <property type="entry name" value="HTH-type_Tx_Regulator"/>
</dbReference>
<dbReference type="InterPro" id="IPR009057">
    <property type="entry name" value="Homeodomain-like_sf"/>
</dbReference>
<dbReference type="InterPro" id="IPR039532">
    <property type="entry name" value="TetR_C_Firmicutes"/>
</dbReference>
<gene>
    <name evidence="2" type="ORF">ABC765_08235</name>
</gene>
<dbReference type="PANTHER" id="PTHR43479:SF7">
    <property type="entry name" value="TETR-FAMILY TRANSCRIPTIONAL REGULATOR"/>
    <property type="match status" value="1"/>
</dbReference>
<dbReference type="SUPFAM" id="SSF46689">
    <property type="entry name" value="Homeodomain-like"/>
    <property type="match status" value="1"/>
</dbReference>
<dbReference type="Gene3D" id="1.10.357.10">
    <property type="entry name" value="Tetracycline Repressor, domain 2"/>
    <property type="match status" value="1"/>
</dbReference>
<reference evidence="2" key="1">
    <citation type="submission" date="2024-04" db="EMBL/GenBank/DDBJ databases">
        <title>Limosilactobacillus allomucosae sp. nov., a novel species isolated from wild boar faecal samples as a potential probiotics for domestic pigs.</title>
        <authorList>
            <person name="Chen B."/>
        </authorList>
    </citation>
    <scope>NUCLEOTIDE SEQUENCE</scope>
    <source>
        <strain evidence="2">WILCCON 0051</strain>
    </source>
</reference>
<dbReference type="RefSeq" id="WP_347980176.1">
    <property type="nucleotide sequence ID" value="NZ_CP154878.1"/>
</dbReference>
<dbReference type="AlphaFoldDB" id="A0AAU7C1K2"/>
<dbReference type="KEGG" id="lalo:ABC765_08235"/>
<evidence type="ECO:0000313" key="2">
    <source>
        <dbReference type="EMBL" id="XBG95043.1"/>
    </source>
</evidence>
<organism evidence="2">
    <name type="scientific">Limosilactobacillus allomucosae</name>
    <dbReference type="NCBI Taxonomy" id="3142938"/>
    <lineage>
        <taxon>Bacteria</taxon>
        <taxon>Bacillati</taxon>
        <taxon>Bacillota</taxon>
        <taxon>Bacilli</taxon>
        <taxon>Lactobacillales</taxon>
        <taxon>Lactobacillaceae</taxon>
        <taxon>Limosilactobacillus</taxon>
    </lineage>
</organism>
<name>A0AAU7C1K2_9LACO</name>
<dbReference type="PANTHER" id="PTHR43479">
    <property type="entry name" value="ACREF/ENVCD OPERON REPRESSOR-RELATED"/>
    <property type="match status" value="1"/>
</dbReference>
<dbReference type="EMBL" id="CP154878">
    <property type="protein sequence ID" value="XBG95043.1"/>
    <property type="molecule type" value="Genomic_DNA"/>
</dbReference>
<evidence type="ECO:0000259" key="1">
    <source>
        <dbReference type="Pfam" id="PF14278"/>
    </source>
</evidence>
<dbReference type="Pfam" id="PF14278">
    <property type="entry name" value="TetR_C_8"/>
    <property type="match status" value="1"/>
</dbReference>
<feature type="domain" description="Transcriptional regulator TetR C-terminal Firmicutes type" evidence="1">
    <location>
        <begin position="78"/>
        <end position="161"/>
    </location>
</feature>